<evidence type="ECO:0000313" key="3">
    <source>
        <dbReference type="Proteomes" id="UP000619761"/>
    </source>
</evidence>
<keyword evidence="3" id="KW-1185">Reference proteome</keyword>
<comment type="caution">
    <text evidence="2">The sequence shown here is derived from an EMBL/GenBank/DDBJ whole genome shotgun (WGS) entry which is preliminary data.</text>
</comment>
<keyword evidence="1" id="KW-1133">Transmembrane helix</keyword>
<keyword evidence="1" id="KW-0472">Membrane</keyword>
<accession>A0ABQ3AYE7</accession>
<reference evidence="3" key="1">
    <citation type="journal article" date="2019" name="Int. J. Syst. Evol. Microbiol.">
        <title>The Global Catalogue of Microorganisms (GCM) 10K type strain sequencing project: providing services to taxonomists for standard genome sequencing and annotation.</title>
        <authorList>
            <consortium name="The Broad Institute Genomics Platform"/>
            <consortium name="The Broad Institute Genome Sequencing Center for Infectious Disease"/>
            <person name="Wu L."/>
            <person name="Ma J."/>
        </authorList>
    </citation>
    <scope>NUCLEOTIDE SEQUENCE [LARGE SCALE GENOMIC DNA]</scope>
    <source>
        <strain evidence="3">KCTC 32239</strain>
    </source>
</reference>
<dbReference type="Proteomes" id="UP000619761">
    <property type="component" value="Unassembled WGS sequence"/>
</dbReference>
<name>A0ABQ3AYE7_9GAMM</name>
<evidence type="ECO:0000256" key="1">
    <source>
        <dbReference type="SAM" id="Phobius"/>
    </source>
</evidence>
<sequence length="205" mass="23129">MQQINLYLPEFRPNREPLRAIHMLWGGLALLLLLILFSFYSNYEYKALEQQLAQEKVAQQNMQTQLQLLSTKKPAQSSAELDVKIAQLQKNLQRHLQILSMISHQDLGNDKGFSSQLNALGQASLNTISVQAFSLQRGGKYAELSGLTRSADQIPLYLQRLRRDSSFAEVGFGVLNIERDKEQSGLLKFSLAKAKDEKDLAGGHR</sequence>
<gene>
    <name evidence="2" type="ORF">GCM10011613_10070</name>
</gene>
<evidence type="ECO:0008006" key="4">
    <source>
        <dbReference type="Google" id="ProtNLM"/>
    </source>
</evidence>
<keyword evidence="1" id="KW-0812">Transmembrane</keyword>
<organism evidence="2 3">
    <name type="scientific">Cellvibrio zantedeschiae</name>
    <dbReference type="NCBI Taxonomy" id="1237077"/>
    <lineage>
        <taxon>Bacteria</taxon>
        <taxon>Pseudomonadati</taxon>
        <taxon>Pseudomonadota</taxon>
        <taxon>Gammaproteobacteria</taxon>
        <taxon>Cellvibrionales</taxon>
        <taxon>Cellvibrionaceae</taxon>
        <taxon>Cellvibrio</taxon>
    </lineage>
</organism>
<feature type="transmembrane region" description="Helical" evidence="1">
    <location>
        <begin position="20"/>
        <end position="40"/>
    </location>
</feature>
<dbReference type="RefSeq" id="WP_189416449.1">
    <property type="nucleotide sequence ID" value="NZ_BMYZ01000001.1"/>
</dbReference>
<protein>
    <recommendedName>
        <fullName evidence="4">MSHA biogenesis protein MshI</fullName>
    </recommendedName>
</protein>
<evidence type="ECO:0000313" key="2">
    <source>
        <dbReference type="EMBL" id="GGY67846.1"/>
    </source>
</evidence>
<proteinExistence type="predicted"/>
<dbReference type="EMBL" id="BMYZ01000001">
    <property type="protein sequence ID" value="GGY67846.1"/>
    <property type="molecule type" value="Genomic_DNA"/>
</dbReference>